<organism evidence="3 4">
    <name type="scientific">Marasmiellus scandens</name>
    <dbReference type="NCBI Taxonomy" id="2682957"/>
    <lineage>
        <taxon>Eukaryota</taxon>
        <taxon>Fungi</taxon>
        <taxon>Dikarya</taxon>
        <taxon>Basidiomycota</taxon>
        <taxon>Agaricomycotina</taxon>
        <taxon>Agaricomycetes</taxon>
        <taxon>Agaricomycetidae</taxon>
        <taxon>Agaricales</taxon>
        <taxon>Marasmiineae</taxon>
        <taxon>Omphalotaceae</taxon>
        <taxon>Marasmiellus</taxon>
    </lineage>
</organism>
<keyword evidence="4" id="KW-1185">Reference proteome</keyword>
<dbReference type="EMBL" id="JBANRG010000020">
    <property type="protein sequence ID" value="KAK7457111.1"/>
    <property type="molecule type" value="Genomic_DNA"/>
</dbReference>
<feature type="signal peptide" evidence="2">
    <location>
        <begin position="1"/>
        <end position="18"/>
    </location>
</feature>
<accession>A0ABR1JBL5</accession>
<keyword evidence="1" id="KW-0472">Membrane</keyword>
<evidence type="ECO:0000256" key="1">
    <source>
        <dbReference type="SAM" id="Phobius"/>
    </source>
</evidence>
<comment type="caution">
    <text evidence="3">The sequence shown here is derived from an EMBL/GenBank/DDBJ whole genome shotgun (WGS) entry which is preliminary data.</text>
</comment>
<feature type="chain" id="PRO_5046539229" evidence="2">
    <location>
        <begin position="19"/>
        <end position="398"/>
    </location>
</feature>
<feature type="transmembrane region" description="Helical" evidence="1">
    <location>
        <begin position="359"/>
        <end position="377"/>
    </location>
</feature>
<keyword evidence="1" id="KW-1133">Transmembrane helix</keyword>
<keyword evidence="2" id="KW-0732">Signal</keyword>
<protein>
    <submittedName>
        <fullName evidence="3">Uncharacterized protein</fullName>
    </submittedName>
</protein>
<proteinExistence type="predicted"/>
<feature type="transmembrane region" description="Helical" evidence="1">
    <location>
        <begin position="333"/>
        <end position="353"/>
    </location>
</feature>
<gene>
    <name evidence="3" type="ORF">VKT23_010412</name>
</gene>
<keyword evidence="1" id="KW-0812">Transmembrane</keyword>
<sequence>MRAFSVLVALTTAAVSFAAPVELSSVTGTASHLVGTVNGVVSRNVAGTVEGVASSAVGTVHGVVSRNIAGTVEGIASSAVGTVNGVVSRNVAGTVESAASSAVSTVHNVVSRNVADTVSGVASSAVGTVHDVVGRDVKLVSLSDNLNDIAKEADVAHVSGKRSVVEISHVLQDAAKNANVLNVVAERDLDLVDVSHNLNDVAQNAKVASVDLPKVLPRAQCDCTTIPNIFADVKDQLNPLLNQINSLNSQTCTLAVISGILGQVKNILKGACGQLGALNGKSVEQLLGSVTGTLSMSEFSNLCGVFFKLVFGAITTIIQLASSSPDKDAITGLCGEVVSIFAQIINLLISLLINLGASSGFLAIILPILMPFIQIISQTGAAQAFSMIPGFSALPIPL</sequence>
<evidence type="ECO:0000313" key="3">
    <source>
        <dbReference type="EMBL" id="KAK7457111.1"/>
    </source>
</evidence>
<reference evidence="3 4" key="1">
    <citation type="submission" date="2024-01" db="EMBL/GenBank/DDBJ databases">
        <title>A draft genome for the cacao thread blight pathogen Marasmiellus scandens.</title>
        <authorList>
            <person name="Baruah I.K."/>
            <person name="Leung J."/>
            <person name="Bukari Y."/>
            <person name="Amoako-Attah I."/>
            <person name="Meinhardt L.W."/>
            <person name="Bailey B.A."/>
            <person name="Cohen S.P."/>
        </authorList>
    </citation>
    <scope>NUCLEOTIDE SEQUENCE [LARGE SCALE GENOMIC DNA]</scope>
    <source>
        <strain evidence="3 4">GH-19</strain>
    </source>
</reference>
<feature type="transmembrane region" description="Helical" evidence="1">
    <location>
        <begin position="299"/>
        <end position="321"/>
    </location>
</feature>
<name>A0ABR1JBL5_9AGAR</name>
<dbReference type="Proteomes" id="UP001498398">
    <property type="component" value="Unassembled WGS sequence"/>
</dbReference>
<evidence type="ECO:0000313" key="4">
    <source>
        <dbReference type="Proteomes" id="UP001498398"/>
    </source>
</evidence>
<evidence type="ECO:0000256" key="2">
    <source>
        <dbReference type="SAM" id="SignalP"/>
    </source>
</evidence>